<feature type="transmembrane region" description="Helical" evidence="1">
    <location>
        <begin position="37"/>
        <end position="54"/>
    </location>
</feature>
<protein>
    <submittedName>
        <fullName evidence="2">Uncharacterized protein</fullName>
    </submittedName>
</protein>
<keyword evidence="1" id="KW-1133">Transmembrane helix</keyword>
<evidence type="ECO:0000313" key="3">
    <source>
        <dbReference type="Proteomes" id="UP000578697"/>
    </source>
</evidence>
<sequence>MAELLEAGMLICFGLSWPMSLAKNIKAHSAKNMSFRFIMLIILGYVAGIGAKIINGTYNYVLAVYFLNLVIVSANLVVYFINKKYDRKYSERLKLTLQENYKQAI</sequence>
<feature type="transmembrane region" description="Helical" evidence="1">
    <location>
        <begin position="60"/>
        <end position="82"/>
    </location>
</feature>
<dbReference type="RefSeq" id="WP_184653258.1">
    <property type="nucleotide sequence ID" value="NZ_JACHFR010000004.1"/>
</dbReference>
<name>A0A840SIS2_9SPIR</name>
<feature type="transmembrane region" description="Helical" evidence="1">
    <location>
        <begin position="6"/>
        <end position="25"/>
    </location>
</feature>
<reference evidence="2 3" key="1">
    <citation type="submission" date="2020-08" db="EMBL/GenBank/DDBJ databases">
        <title>Genomic Encyclopedia of Type Strains, Phase IV (KMG-IV): sequencing the most valuable type-strain genomes for metagenomic binning, comparative biology and taxonomic classification.</title>
        <authorList>
            <person name="Goeker M."/>
        </authorList>
    </citation>
    <scope>NUCLEOTIDE SEQUENCE [LARGE SCALE GENOMIC DNA]</scope>
    <source>
        <strain evidence="2 3">DSM 103679</strain>
    </source>
</reference>
<dbReference type="EMBL" id="JACHFR010000004">
    <property type="protein sequence ID" value="MBB5219786.1"/>
    <property type="molecule type" value="Genomic_DNA"/>
</dbReference>
<gene>
    <name evidence="2" type="ORF">HNP77_002175</name>
</gene>
<evidence type="ECO:0000313" key="2">
    <source>
        <dbReference type="EMBL" id="MBB5219786.1"/>
    </source>
</evidence>
<accession>A0A840SIS2</accession>
<keyword evidence="1" id="KW-0472">Membrane</keyword>
<keyword evidence="3" id="KW-1185">Reference proteome</keyword>
<organism evidence="2 3">
    <name type="scientific">Treponema rectale</name>
    <dbReference type="NCBI Taxonomy" id="744512"/>
    <lineage>
        <taxon>Bacteria</taxon>
        <taxon>Pseudomonadati</taxon>
        <taxon>Spirochaetota</taxon>
        <taxon>Spirochaetia</taxon>
        <taxon>Spirochaetales</taxon>
        <taxon>Treponemataceae</taxon>
        <taxon>Treponema</taxon>
    </lineage>
</organism>
<dbReference type="AlphaFoldDB" id="A0A840SIS2"/>
<comment type="caution">
    <text evidence="2">The sequence shown here is derived from an EMBL/GenBank/DDBJ whole genome shotgun (WGS) entry which is preliminary data.</text>
</comment>
<evidence type="ECO:0000256" key="1">
    <source>
        <dbReference type="SAM" id="Phobius"/>
    </source>
</evidence>
<keyword evidence="1" id="KW-0812">Transmembrane</keyword>
<proteinExistence type="predicted"/>
<dbReference type="Proteomes" id="UP000578697">
    <property type="component" value="Unassembled WGS sequence"/>
</dbReference>